<feature type="domain" description="RNA polymerase sigma factor 70 region 4 type 2" evidence="7">
    <location>
        <begin position="134"/>
        <end position="185"/>
    </location>
</feature>
<evidence type="ECO:0000256" key="5">
    <source>
        <dbReference type="SAM" id="Phobius"/>
    </source>
</evidence>
<evidence type="ECO:0000256" key="2">
    <source>
        <dbReference type="ARBA" id="ARBA00023015"/>
    </source>
</evidence>
<protein>
    <submittedName>
        <fullName evidence="8">RNA polymerase sigma-70 factor (ECF subfamily)</fullName>
    </submittedName>
</protein>
<dbReference type="Proteomes" id="UP000252733">
    <property type="component" value="Unassembled WGS sequence"/>
</dbReference>
<dbReference type="PANTHER" id="PTHR43133">
    <property type="entry name" value="RNA POLYMERASE ECF-TYPE SIGMA FACTO"/>
    <property type="match status" value="1"/>
</dbReference>
<dbReference type="InterPro" id="IPR007627">
    <property type="entry name" value="RNA_pol_sigma70_r2"/>
</dbReference>
<dbReference type="Gene3D" id="1.10.1740.10">
    <property type="match status" value="1"/>
</dbReference>
<dbReference type="Pfam" id="PF04542">
    <property type="entry name" value="Sigma70_r2"/>
    <property type="match status" value="1"/>
</dbReference>
<dbReference type="Gene3D" id="1.10.10.10">
    <property type="entry name" value="Winged helix-like DNA-binding domain superfamily/Winged helix DNA-binding domain"/>
    <property type="match status" value="1"/>
</dbReference>
<dbReference type="STRING" id="1168289.GCA_000259075_02651"/>
<dbReference type="InterPro" id="IPR039425">
    <property type="entry name" value="RNA_pol_sigma-70-like"/>
</dbReference>
<dbReference type="GO" id="GO:0006352">
    <property type="term" value="P:DNA-templated transcription initiation"/>
    <property type="evidence" value="ECO:0007669"/>
    <property type="project" value="InterPro"/>
</dbReference>
<dbReference type="EMBL" id="QPIZ01000011">
    <property type="protein sequence ID" value="RCW34596.1"/>
    <property type="molecule type" value="Genomic_DNA"/>
</dbReference>
<dbReference type="InterPro" id="IPR014327">
    <property type="entry name" value="RNA_pol_sigma70_bacteroid"/>
</dbReference>
<dbReference type="SUPFAM" id="SSF88659">
    <property type="entry name" value="Sigma3 and sigma4 domains of RNA polymerase sigma factors"/>
    <property type="match status" value="1"/>
</dbReference>
<dbReference type="PRINTS" id="PR00038">
    <property type="entry name" value="HTHLUXR"/>
</dbReference>
<dbReference type="InterPro" id="IPR013249">
    <property type="entry name" value="RNA_pol_sigma70_r4_t2"/>
</dbReference>
<dbReference type="InterPro" id="IPR000792">
    <property type="entry name" value="Tscrpt_reg_LuxR_C"/>
</dbReference>
<keyword evidence="3" id="KW-0731">Sigma factor</keyword>
<dbReference type="PANTHER" id="PTHR43133:SF46">
    <property type="entry name" value="RNA POLYMERASE SIGMA-70 FACTOR ECF SUBFAMILY"/>
    <property type="match status" value="1"/>
</dbReference>
<dbReference type="InterPro" id="IPR013325">
    <property type="entry name" value="RNA_pol_sigma_r2"/>
</dbReference>
<keyword evidence="5" id="KW-1133">Transmembrane helix</keyword>
<evidence type="ECO:0000256" key="1">
    <source>
        <dbReference type="ARBA" id="ARBA00010641"/>
    </source>
</evidence>
<reference evidence="8 9" key="1">
    <citation type="submission" date="2018-07" db="EMBL/GenBank/DDBJ databases">
        <title>Freshwater and sediment microbial communities from various areas in North America, analyzing microbe dynamics in response to fracking.</title>
        <authorList>
            <person name="Lamendella R."/>
        </authorList>
    </citation>
    <scope>NUCLEOTIDE SEQUENCE [LARGE SCALE GENOMIC DNA]</scope>
    <source>
        <strain evidence="8 9">160A</strain>
    </source>
</reference>
<evidence type="ECO:0000259" key="7">
    <source>
        <dbReference type="Pfam" id="PF08281"/>
    </source>
</evidence>
<feature type="transmembrane region" description="Helical" evidence="5">
    <location>
        <begin position="189"/>
        <end position="208"/>
    </location>
</feature>
<keyword evidence="4" id="KW-0804">Transcription</keyword>
<evidence type="ECO:0000313" key="8">
    <source>
        <dbReference type="EMBL" id="RCW34596.1"/>
    </source>
</evidence>
<proteinExistence type="inferred from homology"/>
<evidence type="ECO:0000256" key="4">
    <source>
        <dbReference type="ARBA" id="ARBA00023163"/>
    </source>
</evidence>
<keyword evidence="2" id="KW-0805">Transcription regulation</keyword>
<dbReference type="OrthoDB" id="9782991at2"/>
<dbReference type="InterPro" id="IPR013324">
    <property type="entry name" value="RNA_pol_sigma_r3/r4-like"/>
</dbReference>
<organism evidence="8 9">
    <name type="scientific">Marinilabilia salmonicolor</name>
    <dbReference type="NCBI Taxonomy" id="989"/>
    <lineage>
        <taxon>Bacteria</taxon>
        <taxon>Pseudomonadati</taxon>
        <taxon>Bacteroidota</taxon>
        <taxon>Bacteroidia</taxon>
        <taxon>Marinilabiliales</taxon>
        <taxon>Marinilabiliaceae</taxon>
        <taxon>Marinilabilia</taxon>
    </lineage>
</organism>
<comment type="similarity">
    <text evidence="1">Belongs to the sigma-70 factor family. ECF subfamily.</text>
</comment>
<name>A0A2T0WYT9_9BACT</name>
<keyword evidence="5" id="KW-0472">Membrane</keyword>
<accession>A0A2T0WYT9</accession>
<evidence type="ECO:0000256" key="3">
    <source>
        <dbReference type="ARBA" id="ARBA00023082"/>
    </source>
</evidence>
<feature type="domain" description="RNA polymerase sigma-70 region 2" evidence="6">
    <location>
        <begin position="37"/>
        <end position="102"/>
    </location>
</feature>
<sequence length="212" mass="24642">MSRGKKQHKDAEVFGELSEEQLLRGITAGDESTFRRLFDAYYQLLVSFAFRFLNDLDSSRNVVQDVFVSLYDKRESITIHTSLKAHLYQSVRNRALNVLKRDKMQREHHHRIFEEQSEGDAYEEISGVDEMQNRISKVVDELPPQCRKIFIMSRRDGVANGDIADQLSISKRTVETQISKALRKIREDLLKHGFLSLFATMVMFEVLIRACL</sequence>
<dbReference type="NCBIfam" id="TIGR02985">
    <property type="entry name" value="Sig70_bacteroi1"/>
    <property type="match status" value="1"/>
</dbReference>
<comment type="caution">
    <text evidence="8">The sequence shown here is derived from an EMBL/GenBank/DDBJ whole genome shotgun (WGS) entry which is preliminary data.</text>
</comment>
<dbReference type="SUPFAM" id="SSF88946">
    <property type="entry name" value="Sigma2 domain of RNA polymerase sigma factors"/>
    <property type="match status" value="1"/>
</dbReference>
<dbReference type="AlphaFoldDB" id="A0A2T0WYT9"/>
<gene>
    <name evidence="8" type="ORF">DFO77_11197</name>
</gene>
<dbReference type="GO" id="GO:0003677">
    <property type="term" value="F:DNA binding"/>
    <property type="evidence" value="ECO:0007669"/>
    <property type="project" value="InterPro"/>
</dbReference>
<keyword evidence="5" id="KW-0812">Transmembrane</keyword>
<dbReference type="GO" id="GO:0016987">
    <property type="term" value="F:sigma factor activity"/>
    <property type="evidence" value="ECO:0007669"/>
    <property type="project" value="UniProtKB-KW"/>
</dbReference>
<dbReference type="NCBIfam" id="TIGR02937">
    <property type="entry name" value="sigma70-ECF"/>
    <property type="match status" value="1"/>
</dbReference>
<dbReference type="RefSeq" id="WP_106154586.1">
    <property type="nucleotide sequence ID" value="NZ_PVTS01000023.1"/>
</dbReference>
<keyword evidence="9" id="KW-1185">Reference proteome</keyword>
<evidence type="ECO:0000259" key="6">
    <source>
        <dbReference type="Pfam" id="PF04542"/>
    </source>
</evidence>
<dbReference type="InterPro" id="IPR014284">
    <property type="entry name" value="RNA_pol_sigma-70_dom"/>
</dbReference>
<dbReference type="Pfam" id="PF08281">
    <property type="entry name" value="Sigma70_r4_2"/>
    <property type="match status" value="1"/>
</dbReference>
<evidence type="ECO:0000313" key="9">
    <source>
        <dbReference type="Proteomes" id="UP000252733"/>
    </source>
</evidence>
<dbReference type="InterPro" id="IPR036388">
    <property type="entry name" value="WH-like_DNA-bd_sf"/>
</dbReference>